<reference evidence="13" key="2">
    <citation type="journal article" date="2023" name="BMC Genomics">
        <title>Pest status, molecular evolution, and epigenetic factors derived from the genome assembly of Frankliniella fusca, a thysanopteran phytovirus vector.</title>
        <authorList>
            <person name="Catto M.A."/>
            <person name="Labadie P.E."/>
            <person name="Jacobson A.L."/>
            <person name="Kennedy G.G."/>
            <person name="Srinivasan R."/>
            <person name="Hunt B.G."/>
        </authorList>
    </citation>
    <scope>NUCLEOTIDE SEQUENCE</scope>
    <source>
        <strain evidence="13">PL_HMW_Pooled</strain>
    </source>
</reference>
<evidence type="ECO:0000256" key="8">
    <source>
        <dbReference type="ARBA" id="ARBA00023180"/>
    </source>
</evidence>
<dbReference type="GO" id="GO:0005576">
    <property type="term" value="C:extracellular region"/>
    <property type="evidence" value="ECO:0007669"/>
    <property type="project" value="TreeGrafter"/>
</dbReference>
<dbReference type="GO" id="GO:0090263">
    <property type="term" value="P:positive regulation of canonical Wnt signaling pathway"/>
    <property type="evidence" value="ECO:0007669"/>
    <property type="project" value="TreeGrafter"/>
</dbReference>
<name>A0AAE1L8Y3_9NEOP</name>
<evidence type="ECO:0000256" key="12">
    <source>
        <dbReference type="RuleBase" id="RU003519"/>
    </source>
</evidence>
<keyword evidence="6 12" id="KW-0654">Proteoglycan</keyword>
<evidence type="ECO:0000313" key="14">
    <source>
        <dbReference type="Proteomes" id="UP001219518"/>
    </source>
</evidence>
<dbReference type="Proteomes" id="UP001219518">
    <property type="component" value="Unassembled WGS sequence"/>
</dbReference>
<evidence type="ECO:0000256" key="10">
    <source>
        <dbReference type="ARBA" id="ARBA00023288"/>
    </source>
</evidence>
<dbReference type="PANTHER" id="PTHR10822:SF29">
    <property type="entry name" value="DIVISION ABNORMALLY DELAYED PROTEIN"/>
    <property type="match status" value="1"/>
</dbReference>
<evidence type="ECO:0000256" key="6">
    <source>
        <dbReference type="ARBA" id="ARBA00022974"/>
    </source>
</evidence>
<dbReference type="GO" id="GO:0098552">
    <property type="term" value="C:side of membrane"/>
    <property type="evidence" value="ECO:0007669"/>
    <property type="project" value="UniProtKB-KW"/>
</dbReference>
<evidence type="ECO:0000256" key="1">
    <source>
        <dbReference type="ARBA" id="ARBA00004609"/>
    </source>
</evidence>
<comment type="subcellular location">
    <subcellularLocation>
        <location evidence="1 12">Cell membrane</location>
        <topology evidence="1 12">Lipid-anchor</topology>
        <topology evidence="1 12">GPI-anchor</topology>
    </subcellularLocation>
</comment>
<evidence type="ECO:0000256" key="5">
    <source>
        <dbReference type="ARBA" id="ARBA00022729"/>
    </source>
</evidence>
<evidence type="ECO:0000313" key="13">
    <source>
        <dbReference type="EMBL" id="KAK3909322.1"/>
    </source>
</evidence>
<feature type="non-terminal residue" evidence="13">
    <location>
        <position position="1"/>
    </location>
</feature>
<accession>A0AAE1L8Y3</accession>
<dbReference type="GO" id="GO:0016477">
    <property type="term" value="P:cell migration"/>
    <property type="evidence" value="ECO:0007669"/>
    <property type="project" value="TreeGrafter"/>
</dbReference>
<keyword evidence="9 12" id="KW-0357">Heparan sulfate</keyword>
<comment type="similarity">
    <text evidence="2 11">Belongs to the glypican family.</text>
</comment>
<keyword evidence="3" id="KW-1003">Cell membrane</keyword>
<dbReference type="InterPro" id="IPR001863">
    <property type="entry name" value="Glypican"/>
</dbReference>
<gene>
    <name evidence="13" type="ORF">KUF71_019377</name>
</gene>
<sequence length="273" mass="29731">HLEELVRTSENKTHVLFNTVYQRMAVMSRAPLSQLYADLVRYLSTPLDRTWQSPPQGPSLEDSINRFFAKLFPLTMAPRVSGKKGAAPPPRPLNATYEDCLASKIQTEQPFGDAPRAMALRLNDALEGARVLLEAIRFGADVLNTSSTLLIDGDDASPESSCRALLTRLWSCPLCAGHGHALPCQNYCLNVLNGCNSVELARAWSGFVDAAAKLAGAAAASPAYPGRPRSEARDAAYRLNADEAVRQMENKISEAIMYAMENGPAVEKKVSRP</sequence>
<proteinExistence type="inferred from homology"/>
<dbReference type="Pfam" id="PF01153">
    <property type="entry name" value="Glypican"/>
    <property type="match status" value="1"/>
</dbReference>
<dbReference type="GO" id="GO:0009986">
    <property type="term" value="C:cell surface"/>
    <property type="evidence" value="ECO:0007669"/>
    <property type="project" value="TreeGrafter"/>
</dbReference>
<keyword evidence="4 12" id="KW-0336">GPI-anchor</keyword>
<evidence type="ECO:0000256" key="2">
    <source>
        <dbReference type="ARBA" id="ARBA00010260"/>
    </source>
</evidence>
<dbReference type="GO" id="GO:1905475">
    <property type="term" value="P:regulation of protein localization to membrane"/>
    <property type="evidence" value="ECO:0007669"/>
    <property type="project" value="TreeGrafter"/>
</dbReference>
<keyword evidence="10 12" id="KW-0449">Lipoprotein</keyword>
<dbReference type="EMBL" id="JAHWGI010000094">
    <property type="protein sequence ID" value="KAK3909322.1"/>
    <property type="molecule type" value="Genomic_DNA"/>
</dbReference>
<evidence type="ECO:0000256" key="7">
    <source>
        <dbReference type="ARBA" id="ARBA00023136"/>
    </source>
</evidence>
<dbReference type="AlphaFoldDB" id="A0AAE1L8Y3"/>
<comment type="caution">
    <text evidence="13">The sequence shown here is derived from an EMBL/GenBank/DDBJ whole genome shotgun (WGS) entry which is preliminary data.</text>
</comment>
<evidence type="ECO:0000256" key="3">
    <source>
        <dbReference type="ARBA" id="ARBA00022475"/>
    </source>
</evidence>
<protein>
    <submittedName>
        <fullName evidence="13">Division abnormally delayed protein</fullName>
    </submittedName>
</protein>
<keyword evidence="14" id="KW-1185">Reference proteome</keyword>
<reference evidence="13" key="1">
    <citation type="submission" date="2021-07" db="EMBL/GenBank/DDBJ databases">
        <authorList>
            <person name="Catto M.A."/>
            <person name="Jacobson A."/>
            <person name="Kennedy G."/>
            <person name="Labadie P."/>
            <person name="Hunt B.G."/>
            <person name="Srinivasan R."/>
        </authorList>
    </citation>
    <scope>NUCLEOTIDE SEQUENCE</scope>
    <source>
        <strain evidence="13">PL_HMW_Pooled</strain>
        <tissue evidence="13">Head</tissue>
    </source>
</reference>
<keyword evidence="7 12" id="KW-0472">Membrane</keyword>
<evidence type="ECO:0000256" key="4">
    <source>
        <dbReference type="ARBA" id="ARBA00022622"/>
    </source>
</evidence>
<comment type="function">
    <text evidence="12">Cell surface proteoglycan.</text>
</comment>
<keyword evidence="8" id="KW-0325">Glycoprotein</keyword>
<dbReference type="PANTHER" id="PTHR10822">
    <property type="entry name" value="GLYPICAN"/>
    <property type="match status" value="1"/>
</dbReference>
<keyword evidence="5" id="KW-0732">Signal</keyword>
<evidence type="ECO:0000256" key="9">
    <source>
        <dbReference type="ARBA" id="ARBA00023207"/>
    </source>
</evidence>
<dbReference type="GO" id="GO:0005886">
    <property type="term" value="C:plasma membrane"/>
    <property type="evidence" value="ECO:0007669"/>
    <property type="project" value="UniProtKB-SubCell"/>
</dbReference>
<evidence type="ECO:0000256" key="11">
    <source>
        <dbReference type="RuleBase" id="RU003518"/>
    </source>
</evidence>
<organism evidence="13 14">
    <name type="scientific">Frankliniella fusca</name>
    <dbReference type="NCBI Taxonomy" id="407009"/>
    <lineage>
        <taxon>Eukaryota</taxon>
        <taxon>Metazoa</taxon>
        <taxon>Ecdysozoa</taxon>
        <taxon>Arthropoda</taxon>
        <taxon>Hexapoda</taxon>
        <taxon>Insecta</taxon>
        <taxon>Pterygota</taxon>
        <taxon>Neoptera</taxon>
        <taxon>Paraneoptera</taxon>
        <taxon>Thysanoptera</taxon>
        <taxon>Terebrantia</taxon>
        <taxon>Thripoidea</taxon>
        <taxon>Thripidae</taxon>
        <taxon>Frankliniella</taxon>
    </lineage>
</organism>